<accession>A0A2I0R2W0</accession>
<dbReference type="InterPro" id="IPR023614">
    <property type="entry name" value="Porin_dom_sf"/>
</dbReference>
<keyword evidence="2" id="KW-1185">Reference proteome</keyword>
<comment type="caution">
    <text evidence="1">The sequence shown here is derived from an EMBL/GenBank/DDBJ whole genome shotgun (WGS) entry which is preliminary data.</text>
</comment>
<dbReference type="AlphaFoldDB" id="A0A2I0R2W0"/>
<evidence type="ECO:0008006" key="3">
    <source>
        <dbReference type="Google" id="ProtNLM"/>
    </source>
</evidence>
<evidence type="ECO:0000313" key="1">
    <source>
        <dbReference type="EMBL" id="PKR80918.1"/>
    </source>
</evidence>
<name>A0A2I0R2W0_9FLAO</name>
<proteinExistence type="predicted"/>
<dbReference type="Proteomes" id="UP000236654">
    <property type="component" value="Unassembled WGS sequence"/>
</dbReference>
<evidence type="ECO:0000313" key="2">
    <source>
        <dbReference type="Proteomes" id="UP000236654"/>
    </source>
</evidence>
<dbReference type="EMBL" id="PJNI01000007">
    <property type="protein sequence ID" value="PKR80918.1"/>
    <property type="molecule type" value="Genomic_DNA"/>
</dbReference>
<reference evidence="1 2" key="1">
    <citation type="submission" date="2017-12" db="EMBL/GenBank/DDBJ databases">
        <title>The draft genome sequence of Brumimicrobium saltpan LHR20.</title>
        <authorList>
            <person name="Do Z.-J."/>
            <person name="Luo H.-R."/>
        </authorList>
    </citation>
    <scope>NUCLEOTIDE SEQUENCE [LARGE SCALE GENOMIC DNA]</scope>
    <source>
        <strain evidence="1 2">LHR20</strain>
    </source>
</reference>
<gene>
    <name evidence="1" type="ORF">CW751_07045</name>
</gene>
<organism evidence="1 2">
    <name type="scientific">Brumimicrobium salinarum</name>
    <dbReference type="NCBI Taxonomy" id="2058658"/>
    <lineage>
        <taxon>Bacteria</taxon>
        <taxon>Pseudomonadati</taxon>
        <taxon>Bacteroidota</taxon>
        <taxon>Flavobacteriia</taxon>
        <taxon>Flavobacteriales</taxon>
        <taxon>Crocinitomicaceae</taxon>
        <taxon>Brumimicrobium</taxon>
    </lineage>
</organism>
<protein>
    <recommendedName>
        <fullName evidence="3">Outer membrane porin, OprD family</fullName>
    </recommendedName>
</protein>
<dbReference type="Gene3D" id="2.40.160.10">
    <property type="entry name" value="Porin"/>
    <property type="match status" value="1"/>
</dbReference>
<sequence length="442" mass="50897">MAGAQTTSTDSIPTLAKFLKKGKLNFHSRTYFMGTLNEGSSTDFFTIAQSLGVKYKTPAFYGFQIQAGGYLSMRLAEHNLIDENTGEWNKARYEKPLYDINNPNNHYNLGILDEVYLSYKHKNLSFKLGRQSYETPLMNKNYNRLRPNMFQGLSAKYKLNDFTVSGAWFISEAVRGTMRTYSMANSFGVYGQGKNRNGEKHDYHNHISSLGVGVFGVQHELKNLKTQVWNYTAENVFNMSFLQSDYRLEKDDLTYIIGGQGFYEYALNHGGNKDQTRTYICADEQSFGFGGQLGINVKDQHQFTANYLAISDQGRFLFPREWGREQFYASQTTELFEGYGGLNAYVLRYRFQSKNKRHASIVSGGFVDQPGLDEVELNKYQLADYYHFLIEHKYHFQKQLEGLSLRFIATYKTDFSKNEMSAAQKLNKVDMINLNLVLDYHL</sequence>